<feature type="domain" description="CRESS-DNA virus Rep endonuclease" evidence="16">
    <location>
        <begin position="55"/>
        <end position="152"/>
    </location>
</feature>
<dbReference type="Gene3D" id="3.40.50.300">
    <property type="entry name" value="P-loop containing nucleotide triphosphate hydrolases"/>
    <property type="match status" value="1"/>
</dbReference>
<evidence type="ECO:0000256" key="14">
    <source>
        <dbReference type="ARBA" id="ARBA00030754"/>
    </source>
</evidence>
<dbReference type="GO" id="GO:0016787">
    <property type="term" value="F:hydrolase activity"/>
    <property type="evidence" value="ECO:0007669"/>
    <property type="project" value="UniProtKB-KW"/>
</dbReference>
<dbReference type="InterPro" id="IPR049912">
    <property type="entry name" value="CRESS_DNA_REP"/>
</dbReference>
<dbReference type="GO" id="GO:0046872">
    <property type="term" value="F:metal ion binding"/>
    <property type="evidence" value="ECO:0007669"/>
    <property type="project" value="UniProtKB-KW"/>
</dbReference>
<dbReference type="Proteomes" id="UP000024404">
    <property type="component" value="Unassembled WGS sequence"/>
</dbReference>
<dbReference type="PROSITE" id="PS52020">
    <property type="entry name" value="CRESS_DNA_REP"/>
    <property type="match status" value="1"/>
</dbReference>
<evidence type="ECO:0000256" key="11">
    <source>
        <dbReference type="ARBA" id="ARBA00023124"/>
    </source>
</evidence>
<organism evidence="17 18">
    <name type="scientific">Onchocerca volvulus</name>
    <dbReference type="NCBI Taxonomy" id="6282"/>
    <lineage>
        <taxon>Eukaryota</taxon>
        <taxon>Metazoa</taxon>
        <taxon>Ecdysozoa</taxon>
        <taxon>Nematoda</taxon>
        <taxon>Chromadorea</taxon>
        <taxon>Rhabditida</taxon>
        <taxon>Spirurina</taxon>
        <taxon>Spiruromorpha</taxon>
        <taxon>Filarioidea</taxon>
        <taxon>Onchocercidae</taxon>
        <taxon>Onchocerca</taxon>
    </lineage>
</organism>
<dbReference type="GO" id="GO:0004519">
    <property type="term" value="F:endonuclease activity"/>
    <property type="evidence" value="ECO:0007669"/>
    <property type="project" value="UniProtKB-KW"/>
</dbReference>
<dbReference type="Pfam" id="PF00910">
    <property type="entry name" value="RNA_helicase"/>
    <property type="match status" value="1"/>
</dbReference>
<comment type="similarity">
    <text evidence="2">Belongs to the nanoviruses/circoviruses replication-associated protein family.</text>
</comment>
<keyword evidence="6" id="KW-0540">Nuclease</keyword>
<dbReference type="Gene3D" id="3.40.1310.20">
    <property type="match status" value="1"/>
</dbReference>
<dbReference type="GO" id="GO:0006260">
    <property type="term" value="P:DNA replication"/>
    <property type="evidence" value="ECO:0007669"/>
    <property type="project" value="UniProtKB-KW"/>
</dbReference>
<proteinExistence type="inferred from homology"/>
<evidence type="ECO:0000256" key="6">
    <source>
        <dbReference type="ARBA" id="ARBA00022722"/>
    </source>
</evidence>
<dbReference type="InterPro" id="IPR000605">
    <property type="entry name" value="Helicase_SF3_ssDNA/RNA_vir"/>
</dbReference>
<keyword evidence="11" id="KW-0190">Covalent protein-DNA linkage</keyword>
<dbReference type="GO" id="GO:0016779">
    <property type="term" value="F:nucleotidyltransferase activity"/>
    <property type="evidence" value="ECO:0007669"/>
    <property type="project" value="UniProtKB-KW"/>
</dbReference>
<dbReference type="Pfam" id="PF02407">
    <property type="entry name" value="Viral_Rep"/>
    <property type="match status" value="1"/>
</dbReference>
<evidence type="ECO:0000256" key="13">
    <source>
        <dbReference type="ARBA" id="ARBA00023268"/>
    </source>
</evidence>
<evidence type="ECO:0000256" key="10">
    <source>
        <dbReference type="ARBA" id="ARBA00022801"/>
    </source>
</evidence>
<keyword evidence="10" id="KW-0378">Hydrolase</keyword>
<evidence type="ECO:0000256" key="7">
    <source>
        <dbReference type="ARBA" id="ARBA00022723"/>
    </source>
</evidence>
<evidence type="ECO:0000256" key="5">
    <source>
        <dbReference type="ARBA" id="ARBA00022705"/>
    </source>
</evidence>
<dbReference type="GO" id="GO:0000166">
    <property type="term" value="F:nucleotide binding"/>
    <property type="evidence" value="ECO:0007669"/>
    <property type="project" value="UniProtKB-KW"/>
</dbReference>
<keyword evidence="8" id="KW-0547">Nucleotide-binding</keyword>
<dbReference type="GO" id="GO:0003723">
    <property type="term" value="F:RNA binding"/>
    <property type="evidence" value="ECO:0007669"/>
    <property type="project" value="InterPro"/>
</dbReference>
<keyword evidence="12" id="KW-0238">DNA-binding</keyword>
<comment type="cofactor">
    <cofactor evidence="1">
        <name>Mn(2+)</name>
        <dbReference type="ChEBI" id="CHEBI:29035"/>
    </cofactor>
</comment>
<keyword evidence="13" id="KW-0511">Multifunctional enzyme</keyword>
<dbReference type="GO" id="GO:0003724">
    <property type="term" value="F:RNA helicase activity"/>
    <property type="evidence" value="ECO:0007669"/>
    <property type="project" value="InterPro"/>
</dbReference>
<dbReference type="InterPro" id="IPR027417">
    <property type="entry name" value="P-loop_NTPase"/>
</dbReference>
<evidence type="ECO:0000313" key="17">
    <source>
        <dbReference type="EnsemblMetazoa" id="OVOC9676.1"/>
    </source>
</evidence>
<dbReference type="GO" id="GO:0003677">
    <property type="term" value="F:DNA binding"/>
    <property type="evidence" value="ECO:0007669"/>
    <property type="project" value="UniProtKB-KW"/>
</dbReference>
<keyword evidence="7" id="KW-0479">Metal-binding</keyword>
<evidence type="ECO:0000256" key="2">
    <source>
        <dbReference type="ARBA" id="ARBA00008545"/>
    </source>
</evidence>
<evidence type="ECO:0000313" key="18">
    <source>
        <dbReference type="Proteomes" id="UP000024404"/>
    </source>
</evidence>
<dbReference type="EMBL" id="CMVM020000287">
    <property type="status" value="NOT_ANNOTATED_CDS"/>
    <property type="molecule type" value="Genomic_DNA"/>
</dbReference>
<evidence type="ECO:0000256" key="9">
    <source>
        <dbReference type="ARBA" id="ARBA00022759"/>
    </source>
</evidence>
<keyword evidence="18" id="KW-1185">Reference proteome</keyword>
<dbReference type="SUPFAM" id="SSF52540">
    <property type="entry name" value="P-loop containing nucleoside triphosphate hydrolases"/>
    <property type="match status" value="1"/>
</dbReference>
<keyword evidence="5" id="KW-0235">DNA replication</keyword>
<dbReference type="EnsemblMetazoa" id="OVOC9676.1">
    <property type="protein sequence ID" value="OVOC9676.1"/>
    <property type="gene ID" value="WBGene00246485"/>
</dbReference>
<dbReference type="EMBL" id="CMVM020000288">
    <property type="status" value="NOT_ANNOTATED_CDS"/>
    <property type="molecule type" value="Genomic_DNA"/>
</dbReference>
<accession>A0A8R1U2K3</accession>
<protein>
    <recommendedName>
        <fullName evidence="14">ATP-dependent helicase Rep</fullName>
    </recommendedName>
    <alternativeName>
        <fullName evidence="15">RepP</fullName>
    </alternativeName>
</protein>
<keyword evidence="4" id="KW-0548">Nucleotidyltransferase</keyword>
<evidence type="ECO:0000259" key="16">
    <source>
        <dbReference type="PROSITE" id="PS52020"/>
    </source>
</evidence>
<sequence length="357" mass="42287">MILENKNQFLFVCGQIDDWNGFVVEIEKFVRIRRIMDDVNVVSTTTPPNNGFENSSRGKCWVATIFDVNNFTMELIERIGMGLKYGIVGRETCLQTNRLHFQCYFYFNTSVRFGTLRGRLPTGSYIQLARGSAYQNFLYCSKERIEYEIGQRPEPQQQHFERKRKTQQQSMNLKKFLNNDFILDEFVEQDNLFVMRNVGKIMTLKTLLVKDRTEKTDLYLIIGDPGVGKTKFACSLSKSYFIKTVNTEKWWDGYEQQELVILDDFYGWLTPNELFNLADSTKHMVQVKGGLTKFNSKALVITRNKLPEFWWKPEVVEKYDMKAFDRRVTITWIWNRDTQTMRFNYNFNMELVRSIHQ</sequence>
<evidence type="ECO:0000256" key="15">
    <source>
        <dbReference type="ARBA" id="ARBA00032243"/>
    </source>
</evidence>
<keyword evidence="9" id="KW-0255">Endonuclease</keyword>
<dbReference type="AlphaFoldDB" id="A0A8R1U2K3"/>
<evidence type="ECO:0000256" key="8">
    <source>
        <dbReference type="ARBA" id="ARBA00022741"/>
    </source>
</evidence>
<keyword evidence="3" id="KW-0808">Transferase</keyword>
<name>A0A8R1U2K3_ONCVO</name>
<evidence type="ECO:0000256" key="3">
    <source>
        <dbReference type="ARBA" id="ARBA00022679"/>
    </source>
</evidence>
<evidence type="ECO:0000256" key="12">
    <source>
        <dbReference type="ARBA" id="ARBA00023125"/>
    </source>
</evidence>
<reference evidence="18" key="1">
    <citation type="submission" date="2013-10" db="EMBL/GenBank/DDBJ databases">
        <title>Genome sequencing of Onchocerca volvulus.</title>
        <authorList>
            <person name="Cotton J."/>
            <person name="Tsai J."/>
            <person name="Stanley E."/>
            <person name="Tracey A."/>
            <person name="Holroyd N."/>
            <person name="Lustigman S."/>
            <person name="Berriman M."/>
        </authorList>
    </citation>
    <scope>NUCLEOTIDE SEQUENCE</scope>
</reference>
<evidence type="ECO:0000256" key="4">
    <source>
        <dbReference type="ARBA" id="ARBA00022695"/>
    </source>
</evidence>
<reference evidence="17" key="2">
    <citation type="submission" date="2022-06" db="UniProtKB">
        <authorList>
            <consortium name="EnsemblMetazoa"/>
        </authorList>
    </citation>
    <scope>IDENTIFICATION</scope>
</reference>
<evidence type="ECO:0000256" key="1">
    <source>
        <dbReference type="ARBA" id="ARBA00001936"/>
    </source>
</evidence>